<gene>
    <name evidence="3" type="ORF">H2508_10030</name>
</gene>
<dbReference type="GO" id="GO:0052689">
    <property type="term" value="F:carboxylic ester hydrolase activity"/>
    <property type="evidence" value="ECO:0007669"/>
    <property type="project" value="UniProtKB-ARBA"/>
</dbReference>
<name>A0A7W2TWV7_9GAMM</name>
<dbReference type="RefSeq" id="WP_182172671.1">
    <property type="nucleotide sequence ID" value="NZ_JACFXU010000014.1"/>
</dbReference>
<feature type="domain" description="PET hydrolase/cutinase-like" evidence="2">
    <location>
        <begin position="78"/>
        <end position="267"/>
    </location>
</feature>
<evidence type="ECO:0000313" key="4">
    <source>
        <dbReference type="Proteomes" id="UP000539350"/>
    </source>
</evidence>
<protein>
    <recommendedName>
        <fullName evidence="2">PET hydrolase/cutinase-like domain-containing protein</fullName>
    </recommendedName>
</protein>
<sequence length="383" mass="41423">MKLLKRIALVLLLVIAVIIAALTFAWQPEPFAEGSVSAQRLQAGPLKVASYNLVLEDKSRAAAAYNDYSGSASRQLKSTIWHPASRAEGPYPLLVYSHGFSSTRDEGAYLAKHMASLGYVVLAMDYPLTNVRAPGGPFARDVVNQPADISFAIDHVLALSASQGEALEGMVDESRIGAFGLSLGGMTTELLSFHPEMRDSRIGAALSIAGPTFLFTSAFFAHAPELPFLMLAGDIDALVPYAANAAPVPDKMPGAELVTLAGGSHTGFSGPAVMMRWMDNPDALGCYLVAKRITQAMESPWYDLLGGEQEGIDDTQDSQLCAMDPLPVAMNVKRQNMITQVVVAAFFQREFSLSADERQAADRYLREELEKELAEVRYETSEP</sequence>
<dbReference type="InterPro" id="IPR050261">
    <property type="entry name" value="FrsA_esterase"/>
</dbReference>
<accession>A0A7W2TWV7</accession>
<evidence type="ECO:0000313" key="3">
    <source>
        <dbReference type="EMBL" id="MBA6413445.1"/>
    </source>
</evidence>
<dbReference type="PANTHER" id="PTHR22946">
    <property type="entry name" value="DIENELACTONE HYDROLASE DOMAIN-CONTAINING PROTEIN-RELATED"/>
    <property type="match status" value="1"/>
</dbReference>
<keyword evidence="4" id="KW-1185">Reference proteome</keyword>
<dbReference type="InterPro" id="IPR041127">
    <property type="entry name" value="PET_hydrolase/cutinase-like"/>
</dbReference>
<proteinExistence type="predicted"/>
<evidence type="ECO:0000259" key="2">
    <source>
        <dbReference type="Pfam" id="PF12740"/>
    </source>
</evidence>
<dbReference type="SUPFAM" id="SSF53474">
    <property type="entry name" value="alpha/beta-Hydrolases"/>
    <property type="match status" value="1"/>
</dbReference>
<organism evidence="3 4">
    <name type="scientific">Sediminihaliea albiluteola</name>
    <dbReference type="NCBI Taxonomy" id="2758564"/>
    <lineage>
        <taxon>Bacteria</taxon>
        <taxon>Pseudomonadati</taxon>
        <taxon>Pseudomonadota</taxon>
        <taxon>Gammaproteobacteria</taxon>
        <taxon>Cellvibrionales</taxon>
        <taxon>Halieaceae</taxon>
        <taxon>Sediminihaliea</taxon>
    </lineage>
</organism>
<dbReference type="AlphaFoldDB" id="A0A7W2TWV7"/>
<comment type="caution">
    <text evidence="3">The sequence shown here is derived from an EMBL/GenBank/DDBJ whole genome shotgun (WGS) entry which is preliminary data.</text>
</comment>
<evidence type="ECO:0000256" key="1">
    <source>
        <dbReference type="ARBA" id="ARBA00022801"/>
    </source>
</evidence>
<keyword evidence="1" id="KW-0378">Hydrolase</keyword>
<dbReference type="PANTHER" id="PTHR22946:SF9">
    <property type="entry name" value="POLYKETIDE TRANSFERASE AF380"/>
    <property type="match status" value="1"/>
</dbReference>
<dbReference type="EMBL" id="JACFXU010000014">
    <property type="protein sequence ID" value="MBA6413445.1"/>
    <property type="molecule type" value="Genomic_DNA"/>
</dbReference>
<dbReference type="InterPro" id="IPR029058">
    <property type="entry name" value="AB_hydrolase_fold"/>
</dbReference>
<reference evidence="3 4" key="1">
    <citation type="submission" date="2020-07" db="EMBL/GenBank/DDBJ databases">
        <title>Halieaceae bacterium, F7430, whole genome shotgun sequencing project.</title>
        <authorList>
            <person name="Jiang S."/>
            <person name="Liu Z.W."/>
            <person name="Du Z.J."/>
        </authorList>
    </citation>
    <scope>NUCLEOTIDE SEQUENCE [LARGE SCALE GENOMIC DNA]</scope>
    <source>
        <strain evidence="3 4">F7430</strain>
    </source>
</reference>
<dbReference type="Pfam" id="PF12740">
    <property type="entry name" value="PETase"/>
    <property type="match status" value="1"/>
</dbReference>
<dbReference type="Proteomes" id="UP000539350">
    <property type="component" value="Unassembled WGS sequence"/>
</dbReference>
<dbReference type="Gene3D" id="3.40.50.1820">
    <property type="entry name" value="alpha/beta hydrolase"/>
    <property type="match status" value="1"/>
</dbReference>